<evidence type="ECO:0000256" key="2">
    <source>
        <dbReference type="PROSITE-ProRule" id="PRU00285"/>
    </source>
</evidence>
<sequence>MALWPVPRFDRFMDNAMREFDRFGMPMMTREPDWCERQIMPYWRNADHSMLHVGNDVQEVVNDDKKFAVALDVSHFKPEELRVHIDDRDLTIEGRHEERNERGFIERSFVRKWTLPEDCDLDAVSTQLTDVGHLSIEAPKTGQHTHRRTLPIMPAPKRKMREGPGMWPRREKIEEWSIGIMALWPVPRFDRFMDNAMREFDRFGMPMMTREPDWCERQIMPYWRNADHSMLHVGNDVQEVVNDDKKFAVALDVSHFKPEELRVHLEDRDLTIEGRHEERNERGFIERSFVRKWTLPEDCDLDAVSTQLTDVGHLSIEAPKTGQHTHRRTLPIMPAPKRK</sequence>
<reference evidence="7" key="1">
    <citation type="journal article" date="2014" name="Nat. Genet.">
        <title>Genome of the human hookworm Necator americanus.</title>
        <authorList>
            <person name="Tang Y.T."/>
            <person name="Gao X."/>
            <person name="Rosa B.A."/>
            <person name="Abubucker S."/>
            <person name="Hallsworth-Pepin K."/>
            <person name="Martin J."/>
            <person name="Tyagi R."/>
            <person name="Heizer E."/>
            <person name="Zhang X."/>
            <person name="Bhonagiri-Palsikar V."/>
            <person name="Minx P."/>
            <person name="Warren W.C."/>
            <person name="Wang Q."/>
            <person name="Zhan B."/>
            <person name="Hotez P.J."/>
            <person name="Sternberg P.W."/>
            <person name="Dougall A."/>
            <person name="Gaze S.T."/>
            <person name="Mulvenna J."/>
            <person name="Sotillo J."/>
            <person name="Ranganathan S."/>
            <person name="Rabelo E.M."/>
            <person name="Wilson R.K."/>
            <person name="Felgner P.L."/>
            <person name="Bethony J."/>
            <person name="Hawdon J.M."/>
            <person name="Gasser R.B."/>
            <person name="Loukas A."/>
            <person name="Mitreva M."/>
        </authorList>
    </citation>
    <scope>NUCLEOTIDE SEQUENCE [LARGE SCALE GENOMIC DNA]</scope>
</reference>
<dbReference type="OrthoDB" id="1431247at2759"/>
<dbReference type="GO" id="GO:0042026">
    <property type="term" value="P:protein refolding"/>
    <property type="evidence" value="ECO:0007669"/>
    <property type="project" value="TreeGrafter"/>
</dbReference>
<dbReference type="InterPro" id="IPR001436">
    <property type="entry name" value="Alpha-crystallin/sHSP_animal"/>
</dbReference>
<organism evidence="6 7">
    <name type="scientific">Necator americanus</name>
    <name type="common">Human hookworm</name>
    <dbReference type="NCBI Taxonomy" id="51031"/>
    <lineage>
        <taxon>Eukaryota</taxon>
        <taxon>Metazoa</taxon>
        <taxon>Ecdysozoa</taxon>
        <taxon>Nematoda</taxon>
        <taxon>Chromadorea</taxon>
        <taxon>Rhabditida</taxon>
        <taxon>Rhabditina</taxon>
        <taxon>Rhabditomorpha</taxon>
        <taxon>Strongyloidea</taxon>
        <taxon>Ancylostomatidae</taxon>
        <taxon>Bunostominae</taxon>
        <taxon>Necator</taxon>
    </lineage>
</organism>
<feature type="domain" description="SHSP" evidence="5">
    <location>
        <begin position="48"/>
        <end position="155"/>
    </location>
</feature>
<dbReference type="SUPFAM" id="SSF49764">
    <property type="entry name" value="HSP20-like chaperones"/>
    <property type="match status" value="2"/>
</dbReference>
<dbReference type="KEGG" id="nai:NECAME_01752"/>
<evidence type="ECO:0000256" key="1">
    <source>
        <dbReference type="ARBA" id="ARBA00023016"/>
    </source>
</evidence>
<dbReference type="PRINTS" id="PR00299">
    <property type="entry name" value="ACRYSTALLIN"/>
</dbReference>
<dbReference type="CTD" id="25341792"/>
<evidence type="ECO:0000256" key="3">
    <source>
        <dbReference type="RuleBase" id="RU003616"/>
    </source>
</evidence>
<name>W2TMW5_NECAM</name>
<evidence type="ECO:0000313" key="6">
    <source>
        <dbReference type="EMBL" id="ETN83445.1"/>
    </source>
</evidence>
<dbReference type="GeneID" id="25341792"/>
<keyword evidence="7" id="KW-1185">Reference proteome</keyword>
<evidence type="ECO:0000259" key="5">
    <source>
        <dbReference type="PROSITE" id="PS01031"/>
    </source>
</evidence>
<feature type="domain" description="SHSP" evidence="5">
    <location>
        <begin position="228"/>
        <end position="335"/>
    </location>
</feature>
<dbReference type="PANTHER" id="PTHR45640">
    <property type="entry name" value="HEAT SHOCK PROTEIN HSP-12.2-RELATED"/>
    <property type="match status" value="1"/>
</dbReference>
<proteinExistence type="inferred from homology"/>
<dbReference type="InterPro" id="IPR008978">
    <property type="entry name" value="HSP20-like_chaperone"/>
</dbReference>
<dbReference type="GO" id="GO:0051082">
    <property type="term" value="F:unfolded protein binding"/>
    <property type="evidence" value="ECO:0007669"/>
    <property type="project" value="TreeGrafter"/>
</dbReference>
<evidence type="ECO:0000313" key="7">
    <source>
        <dbReference type="Proteomes" id="UP000053676"/>
    </source>
</evidence>
<dbReference type="GO" id="GO:0005634">
    <property type="term" value="C:nucleus"/>
    <property type="evidence" value="ECO:0007669"/>
    <property type="project" value="TreeGrafter"/>
</dbReference>
<dbReference type="EMBL" id="KI658196">
    <property type="protein sequence ID" value="ETN83445.1"/>
    <property type="molecule type" value="Genomic_DNA"/>
</dbReference>
<protein>
    <submittedName>
        <fullName evidence="6">Hsp20/alpha crystallin family protein</fullName>
    </submittedName>
</protein>
<gene>
    <name evidence="6" type="ORF">NECAME_01752</name>
</gene>
<accession>W2TMW5</accession>
<feature type="region of interest" description="Disordered" evidence="4">
    <location>
        <begin position="319"/>
        <end position="339"/>
    </location>
</feature>
<dbReference type="Gene3D" id="2.60.40.790">
    <property type="match status" value="2"/>
</dbReference>
<comment type="similarity">
    <text evidence="2 3">Belongs to the small heat shock protein (HSP20) family.</text>
</comment>
<dbReference type="AlphaFoldDB" id="W2TMW5"/>
<dbReference type="Proteomes" id="UP000053676">
    <property type="component" value="Unassembled WGS sequence"/>
</dbReference>
<dbReference type="InterPro" id="IPR002068">
    <property type="entry name" value="A-crystallin/Hsp20_dom"/>
</dbReference>
<dbReference type="GO" id="GO:0009408">
    <property type="term" value="P:response to heat"/>
    <property type="evidence" value="ECO:0007669"/>
    <property type="project" value="TreeGrafter"/>
</dbReference>
<evidence type="ECO:0000256" key="4">
    <source>
        <dbReference type="SAM" id="MobiDB-lite"/>
    </source>
</evidence>
<dbReference type="Pfam" id="PF00011">
    <property type="entry name" value="HSP20"/>
    <property type="match status" value="2"/>
</dbReference>
<keyword evidence="1" id="KW-0346">Stress response</keyword>
<dbReference type="OMA" id="CERQIMP"/>
<dbReference type="GO" id="GO:0005737">
    <property type="term" value="C:cytoplasm"/>
    <property type="evidence" value="ECO:0007669"/>
    <property type="project" value="TreeGrafter"/>
</dbReference>
<dbReference type="PANTHER" id="PTHR45640:SF13">
    <property type="entry name" value="HEAT SHOCK PROTEIN 22-RELATED"/>
    <property type="match status" value="1"/>
</dbReference>
<dbReference type="CDD" id="cd06526">
    <property type="entry name" value="metazoan_ACD"/>
    <property type="match status" value="2"/>
</dbReference>
<dbReference type="PROSITE" id="PS01031">
    <property type="entry name" value="SHSP"/>
    <property type="match status" value="2"/>
</dbReference>
<dbReference type="STRING" id="51031.W2TMW5"/>